<evidence type="ECO:0000256" key="7">
    <source>
        <dbReference type="ARBA" id="ARBA00022741"/>
    </source>
</evidence>
<dbReference type="EMBL" id="FN668640">
    <property type="protein sequence ID" value="CBK21017.2"/>
    <property type="molecule type" value="Genomic_DNA"/>
</dbReference>
<dbReference type="FunCoup" id="D8LYX8">
    <property type="interactions" value="354"/>
</dbReference>
<dbReference type="InterPro" id="IPR027417">
    <property type="entry name" value="P-loop_NTPase"/>
</dbReference>
<dbReference type="AlphaFoldDB" id="D8LYX8"/>
<dbReference type="RefSeq" id="XP_012895065.1">
    <property type="nucleotide sequence ID" value="XM_013039611.1"/>
</dbReference>
<dbReference type="FunFam" id="3.40.50.300:FF:000679">
    <property type="entry name" value="Thymidylate kinase"/>
    <property type="match status" value="1"/>
</dbReference>
<dbReference type="EC" id="2.7.4.9" evidence="3"/>
<dbReference type="GO" id="GO:0004550">
    <property type="term" value="F:nucleoside diphosphate kinase activity"/>
    <property type="evidence" value="ECO:0007669"/>
    <property type="project" value="TreeGrafter"/>
</dbReference>
<dbReference type="InterPro" id="IPR018095">
    <property type="entry name" value="Thymidylate_kin_CS"/>
</dbReference>
<evidence type="ECO:0000256" key="4">
    <source>
        <dbReference type="ARBA" id="ARBA00017144"/>
    </source>
</evidence>
<keyword evidence="5" id="KW-0808">Transferase</keyword>
<gene>
    <name evidence="11" type="ORF">GSBLH_T00001241001</name>
</gene>
<dbReference type="GO" id="GO:0004798">
    <property type="term" value="F:dTMP kinase activity"/>
    <property type="evidence" value="ECO:0007669"/>
    <property type="project" value="UniProtKB-EC"/>
</dbReference>
<comment type="similarity">
    <text evidence="2">Belongs to the thymidylate kinase family.</text>
</comment>
<dbReference type="CDD" id="cd01672">
    <property type="entry name" value="TMPK"/>
    <property type="match status" value="1"/>
</dbReference>
<dbReference type="GO" id="GO:0005524">
    <property type="term" value="F:ATP binding"/>
    <property type="evidence" value="ECO:0007669"/>
    <property type="project" value="UniProtKB-KW"/>
</dbReference>
<evidence type="ECO:0000256" key="2">
    <source>
        <dbReference type="ARBA" id="ARBA00009776"/>
    </source>
</evidence>
<dbReference type="GO" id="GO:0005739">
    <property type="term" value="C:mitochondrion"/>
    <property type="evidence" value="ECO:0007669"/>
    <property type="project" value="TreeGrafter"/>
</dbReference>
<sequence length="208" mass="23890">MKRGVFIVIEGVDRSGKTSQCHRIVERLNAEDITAKFYGFPNRTTQIGQQINKYLQNATEIENHCVHLLFSANRWELSKSILEDLKNGVNIICDRYIASGVAYSVTRGLDMEWCIHSDKGLPAPDVTFQLELPIEEQMRRAGFGEERLETREFQQSVAEAFRRLSSEFYPYTWTPVSALGSIDEVHERLYGLVKNAISDCCAHPYQYF</sequence>
<dbReference type="OrthoDB" id="425602at2759"/>
<dbReference type="Proteomes" id="UP000008312">
    <property type="component" value="Unassembled WGS sequence"/>
</dbReference>
<accession>D8LYX8</accession>
<dbReference type="Gene3D" id="3.40.50.300">
    <property type="entry name" value="P-loop containing nucleotide triphosphate hydrolases"/>
    <property type="match status" value="1"/>
</dbReference>
<dbReference type="GO" id="GO:0005829">
    <property type="term" value="C:cytosol"/>
    <property type="evidence" value="ECO:0007669"/>
    <property type="project" value="TreeGrafter"/>
</dbReference>
<keyword evidence="7" id="KW-0547">Nucleotide-binding</keyword>
<dbReference type="GO" id="GO:0006233">
    <property type="term" value="P:dTDP biosynthetic process"/>
    <property type="evidence" value="ECO:0007669"/>
    <property type="project" value="InterPro"/>
</dbReference>
<comment type="pathway">
    <text evidence="1">Pyrimidine metabolism; dTTP biosynthesis.</text>
</comment>
<name>D8LYX8_BLAHO</name>
<dbReference type="HAMAP" id="MF_00165">
    <property type="entry name" value="Thymidylate_kinase"/>
    <property type="match status" value="1"/>
</dbReference>
<feature type="domain" description="Thymidylate kinase-like" evidence="10">
    <location>
        <begin position="9"/>
        <end position="188"/>
    </location>
</feature>
<dbReference type="PROSITE" id="PS01331">
    <property type="entry name" value="THYMIDYLATE_KINASE"/>
    <property type="match status" value="1"/>
</dbReference>
<evidence type="ECO:0000259" key="10">
    <source>
        <dbReference type="Pfam" id="PF02223"/>
    </source>
</evidence>
<dbReference type="Pfam" id="PF02223">
    <property type="entry name" value="Thymidylate_kin"/>
    <property type="match status" value="1"/>
</dbReference>
<organism evidence="11">
    <name type="scientific">Blastocystis hominis</name>
    <dbReference type="NCBI Taxonomy" id="12968"/>
    <lineage>
        <taxon>Eukaryota</taxon>
        <taxon>Sar</taxon>
        <taxon>Stramenopiles</taxon>
        <taxon>Bigyra</taxon>
        <taxon>Opalozoa</taxon>
        <taxon>Opalinata</taxon>
        <taxon>Blastocystidae</taxon>
        <taxon>Blastocystis</taxon>
    </lineage>
</organism>
<dbReference type="NCBIfam" id="TIGR00041">
    <property type="entry name" value="DTMP_kinase"/>
    <property type="match status" value="1"/>
</dbReference>
<dbReference type="GO" id="GO:0006235">
    <property type="term" value="P:dTTP biosynthetic process"/>
    <property type="evidence" value="ECO:0007669"/>
    <property type="project" value="TreeGrafter"/>
</dbReference>
<evidence type="ECO:0000313" key="12">
    <source>
        <dbReference type="Proteomes" id="UP000008312"/>
    </source>
</evidence>
<dbReference type="InParanoid" id="D8LYX8"/>
<dbReference type="GeneID" id="24918514"/>
<keyword evidence="12" id="KW-1185">Reference proteome</keyword>
<evidence type="ECO:0000256" key="9">
    <source>
        <dbReference type="ARBA" id="ARBA00022840"/>
    </source>
</evidence>
<reference evidence="11" key="1">
    <citation type="submission" date="2010-02" db="EMBL/GenBank/DDBJ databases">
        <title>Sequencing and annotation of the Blastocystis hominis genome.</title>
        <authorList>
            <person name="Wincker P."/>
        </authorList>
    </citation>
    <scope>NUCLEOTIDE SEQUENCE</scope>
    <source>
        <strain evidence="11">Singapore isolate B</strain>
    </source>
</reference>
<evidence type="ECO:0000256" key="8">
    <source>
        <dbReference type="ARBA" id="ARBA00022777"/>
    </source>
</evidence>
<dbReference type="InterPro" id="IPR018094">
    <property type="entry name" value="Thymidylate_kinase"/>
</dbReference>
<evidence type="ECO:0000313" key="11">
    <source>
        <dbReference type="EMBL" id="CBK21017.2"/>
    </source>
</evidence>
<proteinExistence type="inferred from homology"/>
<keyword evidence="8" id="KW-0418">Kinase</keyword>
<dbReference type="OMA" id="YWHQFDA"/>
<dbReference type="SUPFAM" id="SSF52540">
    <property type="entry name" value="P-loop containing nucleoside triphosphate hydrolases"/>
    <property type="match status" value="1"/>
</dbReference>
<evidence type="ECO:0000256" key="3">
    <source>
        <dbReference type="ARBA" id="ARBA00012980"/>
    </source>
</evidence>
<protein>
    <recommendedName>
        <fullName evidence="4">Thymidylate kinase</fullName>
        <ecNumber evidence="3">2.7.4.9</ecNumber>
    </recommendedName>
</protein>
<keyword evidence="6" id="KW-0545">Nucleotide biosynthesis</keyword>
<dbReference type="PANTHER" id="PTHR10344">
    <property type="entry name" value="THYMIDYLATE KINASE"/>
    <property type="match status" value="1"/>
</dbReference>
<dbReference type="GO" id="GO:0006227">
    <property type="term" value="P:dUDP biosynthetic process"/>
    <property type="evidence" value="ECO:0007669"/>
    <property type="project" value="TreeGrafter"/>
</dbReference>
<keyword evidence="9" id="KW-0067">ATP-binding</keyword>
<dbReference type="PANTHER" id="PTHR10344:SF1">
    <property type="entry name" value="THYMIDYLATE KINASE"/>
    <property type="match status" value="1"/>
</dbReference>
<evidence type="ECO:0000256" key="5">
    <source>
        <dbReference type="ARBA" id="ARBA00022679"/>
    </source>
</evidence>
<evidence type="ECO:0000256" key="6">
    <source>
        <dbReference type="ARBA" id="ARBA00022727"/>
    </source>
</evidence>
<dbReference type="InterPro" id="IPR039430">
    <property type="entry name" value="Thymidylate_kin-like_dom"/>
</dbReference>
<dbReference type="GO" id="GO:0005634">
    <property type="term" value="C:nucleus"/>
    <property type="evidence" value="ECO:0007669"/>
    <property type="project" value="TreeGrafter"/>
</dbReference>
<evidence type="ECO:0000256" key="1">
    <source>
        <dbReference type="ARBA" id="ARBA00004992"/>
    </source>
</evidence>